<dbReference type="AlphaFoldDB" id="A0A8S9YM63"/>
<evidence type="ECO:0008006" key="4">
    <source>
        <dbReference type="Google" id="ProtNLM"/>
    </source>
</evidence>
<dbReference type="OrthoDB" id="6302114at2759"/>
<comment type="caution">
    <text evidence="2">The sequence shown here is derived from an EMBL/GenBank/DDBJ whole genome shotgun (WGS) entry which is preliminary data.</text>
</comment>
<evidence type="ECO:0000313" key="3">
    <source>
        <dbReference type="Proteomes" id="UP000822476"/>
    </source>
</evidence>
<accession>A0A8S9YM63</accession>
<dbReference type="Proteomes" id="UP000822476">
    <property type="component" value="Unassembled WGS sequence"/>
</dbReference>
<keyword evidence="1" id="KW-0732">Signal</keyword>
<evidence type="ECO:0000256" key="1">
    <source>
        <dbReference type="SAM" id="SignalP"/>
    </source>
</evidence>
<protein>
    <recommendedName>
        <fullName evidence="4">SEA domain-containing protein</fullName>
    </recommendedName>
</protein>
<feature type="chain" id="PRO_5035902651" description="SEA domain-containing protein" evidence="1">
    <location>
        <begin position="27"/>
        <end position="304"/>
    </location>
</feature>
<sequence>MVQTLQKMVAIPFMVVILLLVSDASGEYDIIFKKVTNIFKGKLYHKDTPVEDTQSLLQPELYKQVQKDVCQQIIKTVPWYGSIGGISYCMVDIQNNGHISVTYTISATDEFLKSHDPSCSSYDILLDRLVQRNKASGDGYYLKEMKLETGNPAHSKSQSSKHVGSAVISVFGFLWKSGRRLPWDIDIDVEDNVEEASQSAKKQIVQCLNISSANENNIRVRPFGYQIVQYEHIYILGRANITIDKVMLIENRINATCRSFEQLIKYCLESPFNGNNRNYYGKTVEITGENESDIDSNSMVIRVN</sequence>
<feature type="signal peptide" evidence="1">
    <location>
        <begin position="1"/>
        <end position="26"/>
    </location>
</feature>
<reference evidence="2" key="1">
    <citation type="submission" date="2019-07" db="EMBL/GenBank/DDBJ databases">
        <title>Annotation for the trematode Paragonimus miyazaki's.</title>
        <authorList>
            <person name="Choi Y.-J."/>
        </authorList>
    </citation>
    <scope>NUCLEOTIDE SEQUENCE</scope>
    <source>
        <strain evidence="2">Japan</strain>
    </source>
</reference>
<dbReference type="EMBL" id="JTDE01003520">
    <property type="protein sequence ID" value="KAF7255969.1"/>
    <property type="molecule type" value="Genomic_DNA"/>
</dbReference>
<organism evidence="2 3">
    <name type="scientific">Paragonimus skrjabini miyazakii</name>
    <dbReference type="NCBI Taxonomy" id="59628"/>
    <lineage>
        <taxon>Eukaryota</taxon>
        <taxon>Metazoa</taxon>
        <taxon>Spiralia</taxon>
        <taxon>Lophotrochozoa</taxon>
        <taxon>Platyhelminthes</taxon>
        <taxon>Trematoda</taxon>
        <taxon>Digenea</taxon>
        <taxon>Plagiorchiida</taxon>
        <taxon>Troglotremata</taxon>
        <taxon>Troglotrematidae</taxon>
        <taxon>Paragonimus</taxon>
    </lineage>
</organism>
<keyword evidence="3" id="KW-1185">Reference proteome</keyword>
<gene>
    <name evidence="2" type="ORF">EG68_07607</name>
</gene>
<proteinExistence type="predicted"/>
<name>A0A8S9YM63_9TREM</name>
<evidence type="ECO:0000313" key="2">
    <source>
        <dbReference type="EMBL" id="KAF7255969.1"/>
    </source>
</evidence>